<dbReference type="AlphaFoldDB" id="A0A6S4TQ53"/>
<evidence type="ECO:0000256" key="1">
    <source>
        <dbReference type="ARBA" id="ARBA00012528"/>
    </source>
</evidence>
<dbReference type="GO" id="GO:1902201">
    <property type="term" value="P:negative regulation of bacterial-type flagellum-dependent cell motility"/>
    <property type="evidence" value="ECO:0007669"/>
    <property type="project" value="TreeGrafter"/>
</dbReference>
<dbReference type="RefSeq" id="WP_182936094.1">
    <property type="nucleotide sequence ID" value="NZ_AP021927.1"/>
</dbReference>
<evidence type="ECO:0000313" key="5">
    <source>
        <dbReference type="EMBL" id="BBQ30077.1"/>
    </source>
</evidence>
<dbReference type="InterPro" id="IPR050469">
    <property type="entry name" value="Diguanylate_Cyclase"/>
</dbReference>
<dbReference type="InterPro" id="IPR000160">
    <property type="entry name" value="GGDEF_dom"/>
</dbReference>
<dbReference type="Proteomes" id="UP000515756">
    <property type="component" value="Chromosome"/>
</dbReference>
<dbReference type="PANTHER" id="PTHR45138">
    <property type="entry name" value="REGULATORY COMPONENTS OF SENSORY TRANSDUCTION SYSTEM"/>
    <property type="match status" value="1"/>
</dbReference>
<reference evidence="5 7" key="1">
    <citation type="submission" date="2019-12" db="EMBL/GenBank/DDBJ databases">
        <title>complete genome sequences of Aeromonas caviae str. WP2-W18-ESBL-01 isolated from wastewater treatment plant effluent.</title>
        <authorList>
            <person name="Sekizuka T."/>
            <person name="Itokawa K."/>
            <person name="Yatsu K."/>
            <person name="Inamine Y."/>
            <person name="Kuroda M."/>
        </authorList>
    </citation>
    <scope>NUCLEOTIDE SEQUENCE [LARGE SCALE GENOMIC DNA]</scope>
    <source>
        <strain evidence="5 7">WP2-W18-ESBL-01</strain>
    </source>
</reference>
<keyword evidence="3" id="KW-0812">Transmembrane</keyword>
<dbReference type="PROSITE" id="PS50887">
    <property type="entry name" value="GGDEF"/>
    <property type="match status" value="1"/>
</dbReference>
<keyword evidence="3" id="KW-1133">Transmembrane helix</keyword>
<feature type="transmembrane region" description="Helical" evidence="3">
    <location>
        <begin position="44"/>
        <end position="65"/>
    </location>
</feature>
<dbReference type="GO" id="GO:0043709">
    <property type="term" value="P:cell adhesion involved in single-species biofilm formation"/>
    <property type="evidence" value="ECO:0007669"/>
    <property type="project" value="TreeGrafter"/>
</dbReference>
<dbReference type="GO" id="GO:0052621">
    <property type="term" value="F:diguanylate cyclase activity"/>
    <property type="evidence" value="ECO:0007669"/>
    <property type="project" value="UniProtKB-EC"/>
</dbReference>
<keyword evidence="3" id="KW-0472">Membrane</keyword>
<feature type="transmembrane region" description="Helical" evidence="3">
    <location>
        <begin position="193"/>
        <end position="215"/>
    </location>
</feature>
<gene>
    <name evidence="6" type="ORF">P5S46_12870</name>
    <name evidence="5" type="ORF">WP2W18E01_16590</name>
</gene>
<dbReference type="PANTHER" id="PTHR45138:SF9">
    <property type="entry name" value="DIGUANYLATE CYCLASE DGCM-RELATED"/>
    <property type="match status" value="1"/>
</dbReference>
<dbReference type="InterPro" id="IPR043128">
    <property type="entry name" value="Rev_trsase/Diguanyl_cyclase"/>
</dbReference>
<feature type="domain" description="GGDEF" evidence="4">
    <location>
        <begin position="250"/>
        <end position="375"/>
    </location>
</feature>
<evidence type="ECO:0000256" key="3">
    <source>
        <dbReference type="SAM" id="Phobius"/>
    </source>
</evidence>
<comment type="catalytic activity">
    <reaction evidence="2">
        <text>2 GTP = 3',3'-c-di-GMP + 2 diphosphate</text>
        <dbReference type="Rhea" id="RHEA:24898"/>
        <dbReference type="ChEBI" id="CHEBI:33019"/>
        <dbReference type="ChEBI" id="CHEBI:37565"/>
        <dbReference type="ChEBI" id="CHEBI:58805"/>
        <dbReference type="EC" id="2.7.7.65"/>
    </reaction>
</comment>
<feature type="transmembrane region" description="Helical" evidence="3">
    <location>
        <begin position="12"/>
        <end position="32"/>
    </location>
</feature>
<dbReference type="EC" id="2.7.7.65" evidence="1"/>
<dbReference type="SUPFAM" id="SSF55073">
    <property type="entry name" value="Nucleotide cyclase"/>
    <property type="match status" value="1"/>
</dbReference>
<feature type="transmembrane region" description="Helical" evidence="3">
    <location>
        <begin position="101"/>
        <end position="118"/>
    </location>
</feature>
<dbReference type="EMBL" id="AP021927">
    <property type="protein sequence ID" value="BBQ30077.1"/>
    <property type="molecule type" value="Genomic_DNA"/>
</dbReference>
<evidence type="ECO:0000256" key="2">
    <source>
        <dbReference type="ARBA" id="ARBA00034247"/>
    </source>
</evidence>
<dbReference type="Pfam" id="PF00990">
    <property type="entry name" value="GGDEF"/>
    <property type="match status" value="1"/>
</dbReference>
<feature type="transmembrane region" description="Helical" evidence="3">
    <location>
        <begin position="71"/>
        <end position="89"/>
    </location>
</feature>
<proteinExistence type="predicted"/>
<keyword evidence="6" id="KW-0548">Nucleotidyltransferase</keyword>
<organism evidence="5 7">
    <name type="scientific">Aeromonas caviae</name>
    <name type="common">Aeromonas punctata</name>
    <dbReference type="NCBI Taxonomy" id="648"/>
    <lineage>
        <taxon>Bacteria</taxon>
        <taxon>Pseudomonadati</taxon>
        <taxon>Pseudomonadota</taxon>
        <taxon>Gammaproteobacteria</taxon>
        <taxon>Aeromonadales</taxon>
        <taxon>Aeromonadaceae</taxon>
        <taxon>Aeromonas</taxon>
    </lineage>
</organism>
<dbReference type="GO" id="GO:0005886">
    <property type="term" value="C:plasma membrane"/>
    <property type="evidence" value="ECO:0007669"/>
    <property type="project" value="TreeGrafter"/>
</dbReference>
<feature type="transmembrane region" description="Helical" evidence="3">
    <location>
        <begin position="124"/>
        <end position="146"/>
    </location>
</feature>
<dbReference type="NCBIfam" id="TIGR00254">
    <property type="entry name" value="GGDEF"/>
    <property type="match status" value="1"/>
</dbReference>
<dbReference type="InterPro" id="IPR029787">
    <property type="entry name" value="Nucleotide_cyclase"/>
</dbReference>
<dbReference type="EMBL" id="CP120942">
    <property type="protein sequence ID" value="WFF96563.1"/>
    <property type="molecule type" value="Genomic_DNA"/>
</dbReference>
<sequence length="375" mass="42448">MDASILLNLDVFTLMLMALGGYSLGFITLSIIWWTHREIPGLGLWWWSSLCALAAQSLFFMQAFAPHIAGIWLANLLITFCLALMPLAIQRFFGEPPNWRAFTLFMLVYLLILCWSVIFNDKMAPRVLLACLSYMMVGAVIVWLIWRHGYPDYLPAVLVFTVVNILLYGFNLVRMGALLGGEVRVLMDQHAVNVLPFLSMLMGNYLSTFGVLLLCTQYRALALRRQASQDPLTGLLNRRGFMDHCVTMARQGALVVLDLDDFKQINDRHGHETGDRVLEAVGRYLAGQRDLVASRFGGEEFVLLLPEWDPLAQQARCEQIRQGIETLELKGVRVTASLGWVPSAREWHFDTLFSQADRALYQAKREGKNRICQGA</sequence>
<dbReference type="SMART" id="SM00267">
    <property type="entry name" value="GGDEF"/>
    <property type="match status" value="1"/>
</dbReference>
<dbReference type="CDD" id="cd01949">
    <property type="entry name" value="GGDEF"/>
    <property type="match status" value="1"/>
</dbReference>
<name>A0A6S4TQ53_AERCA</name>
<evidence type="ECO:0000313" key="7">
    <source>
        <dbReference type="Proteomes" id="UP000515756"/>
    </source>
</evidence>
<reference evidence="6" key="2">
    <citation type="submission" date="2023-03" db="EMBL/GenBank/DDBJ databases">
        <title>Aeromonas caviae strain AC1520.</title>
        <authorList>
            <person name="Xie T."/>
            <person name="Zhang Q."/>
            <person name="Deng J."/>
            <person name="Li X."/>
        </authorList>
    </citation>
    <scope>NUCLEOTIDE SEQUENCE</scope>
    <source>
        <strain evidence="6">AC1520</strain>
    </source>
</reference>
<protein>
    <recommendedName>
        <fullName evidence="1">diguanylate cyclase</fullName>
        <ecNumber evidence="1">2.7.7.65</ecNumber>
    </recommendedName>
</protein>
<keyword evidence="6" id="KW-0808">Transferase</keyword>
<evidence type="ECO:0000313" key="6">
    <source>
        <dbReference type="EMBL" id="WFF96563.1"/>
    </source>
</evidence>
<accession>A0A6S4TQ53</accession>
<evidence type="ECO:0000259" key="4">
    <source>
        <dbReference type="PROSITE" id="PS50887"/>
    </source>
</evidence>
<dbReference type="Gene3D" id="3.30.70.270">
    <property type="match status" value="1"/>
</dbReference>
<dbReference type="Proteomes" id="UP001218423">
    <property type="component" value="Chromosome"/>
</dbReference>
<feature type="transmembrane region" description="Helical" evidence="3">
    <location>
        <begin position="153"/>
        <end position="173"/>
    </location>
</feature>